<gene>
    <name evidence="2" type="ORF">K7B10_33025</name>
</gene>
<name>A0ABS8EF09_9ACTN</name>
<sequence>MSELVPLAVILTALPLEYMSVREHAVVDEVRVHSHGTRVECARLPGTSWRVALVEVGMGSRTTAILTERMVEWLAPQMVIFVGVAGGLKDDIGMGDVVFGEKVYGIHGGKSAPEGFLVRPEAWPLSHRLEQAVRAAVRGRPDVHVGAIASGDVVLADASSDIANHLRAHYNDALALDMEGVGLVEAAHLAGGLDAIVVRGISDKANDGKRAADAAGFQKVAADKAAEAMVSLLALLGPPTPHPVASRSPREGSPDALPPLVPDSLDWILPKPEGDVLRAMASLGARSSDGRFTSAAVDSVAAEVVPHLTRERAEEILRSLIGRRYLRKSPGGRLEVTPEGLQALVRWRGNR</sequence>
<comment type="caution">
    <text evidence="2">The sequence shown here is derived from an EMBL/GenBank/DDBJ whole genome shotgun (WGS) entry which is preliminary data.</text>
</comment>
<organism evidence="2 3">
    <name type="scientific">Streptomyces flavotricini</name>
    <dbReference type="NCBI Taxonomy" id="66888"/>
    <lineage>
        <taxon>Bacteria</taxon>
        <taxon>Bacillati</taxon>
        <taxon>Actinomycetota</taxon>
        <taxon>Actinomycetes</taxon>
        <taxon>Kitasatosporales</taxon>
        <taxon>Streptomycetaceae</taxon>
        <taxon>Streptomyces</taxon>
    </lineage>
</organism>
<reference evidence="2 3" key="1">
    <citation type="submission" date="2021-08" db="EMBL/GenBank/DDBJ databases">
        <title>Genomic Architecture of Streptomyces flavotricini NGL1 and Streptomyces erythrochromogenes HMS4 With Differential Plant Beneficial attributes and laccase production capabilities.</title>
        <authorList>
            <person name="Salwan R."/>
            <person name="Kaur R."/>
            <person name="Sharma V."/>
        </authorList>
    </citation>
    <scope>NUCLEOTIDE SEQUENCE [LARGE SCALE GENOMIC DNA]</scope>
    <source>
        <strain evidence="2 3">NGL1</strain>
    </source>
</reference>
<dbReference type="RefSeq" id="WP_229342574.1">
    <property type="nucleotide sequence ID" value="NZ_JAINUL010000001.1"/>
</dbReference>
<dbReference type="SUPFAM" id="SSF53167">
    <property type="entry name" value="Purine and uridine phosphorylases"/>
    <property type="match status" value="1"/>
</dbReference>
<dbReference type="PANTHER" id="PTHR46832">
    <property type="entry name" value="5'-METHYLTHIOADENOSINE/S-ADENOSYLHOMOCYSTEINE NUCLEOSIDASE"/>
    <property type="match status" value="1"/>
</dbReference>
<dbReference type="Gene3D" id="3.40.50.1580">
    <property type="entry name" value="Nucleoside phosphorylase domain"/>
    <property type="match status" value="1"/>
</dbReference>
<dbReference type="Pfam" id="PF01048">
    <property type="entry name" value="PNP_UDP_1"/>
    <property type="match status" value="1"/>
</dbReference>
<dbReference type="EMBL" id="JAINUL010000001">
    <property type="protein sequence ID" value="MCC0099518.1"/>
    <property type="molecule type" value="Genomic_DNA"/>
</dbReference>
<evidence type="ECO:0000313" key="2">
    <source>
        <dbReference type="EMBL" id="MCC0099518.1"/>
    </source>
</evidence>
<evidence type="ECO:0000259" key="1">
    <source>
        <dbReference type="Pfam" id="PF01048"/>
    </source>
</evidence>
<dbReference type="Proteomes" id="UP001520654">
    <property type="component" value="Unassembled WGS sequence"/>
</dbReference>
<dbReference type="CDD" id="cd09008">
    <property type="entry name" value="MTAN"/>
    <property type="match status" value="1"/>
</dbReference>
<accession>A0ABS8EF09</accession>
<evidence type="ECO:0000313" key="3">
    <source>
        <dbReference type="Proteomes" id="UP001520654"/>
    </source>
</evidence>
<proteinExistence type="predicted"/>
<protein>
    <submittedName>
        <fullName evidence="2">5'-methylthioadenosine/S-adenosylhomocysteine nucleosidase</fullName>
    </submittedName>
</protein>
<dbReference type="PANTHER" id="PTHR46832:SF1">
    <property type="entry name" value="5'-METHYLTHIOADENOSINE_S-ADENOSYLHOMOCYSTEINE NUCLEOSIDASE"/>
    <property type="match status" value="1"/>
</dbReference>
<keyword evidence="3" id="KW-1185">Reference proteome</keyword>
<feature type="domain" description="Nucleoside phosphorylase" evidence="1">
    <location>
        <begin position="9"/>
        <end position="233"/>
    </location>
</feature>
<dbReference type="InterPro" id="IPR000845">
    <property type="entry name" value="Nucleoside_phosphorylase_d"/>
</dbReference>
<dbReference type="InterPro" id="IPR035994">
    <property type="entry name" value="Nucleoside_phosphorylase_sf"/>
</dbReference>